<comment type="caution">
    <text evidence="2">The sequence shown here is derived from an EMBL/GenBank/DDBJ whole genome shotgun (WGS) entry which is preliminary data.</text>
</comment>
<feature type="region of interest" description="Disordered" evidence="1">
    <location>
        <begin position="18"/>
        <end position="52"/>
    </location>
</feature>
<evidence type="ECO:0000256" key="1">
    <source>
        <dbReference type="SAM" id="MobiDB-lite"/>
    </source>
</evidence>
<dbReference type="Proteomes" id="UP000838756">
    <property type="component" value="Unassembled WGS sequence"/>
</dbReference>
<proteinExistence type="predicted"/>
<feature type="region of interest" description="Disordered" evidence="1">
    <location>
        <begin position="74"/>
        <end position="93"/>
    </location>
</feature>
<dbReference type="AlphaFoldDB" id="A0A8S4QW82"/>
<dbReference type="EMBL" id="CAKXAJ010021572">
    <property type="protein sequence ID" value="CAH2226560.1"/>
    <property type="molecule type" value="Genomic_DNA"/>
</dbReference>
<organism evidence="2 3">
    <name type="scientific">Pararge aegeria aegeria</name>
    <dbReference type="NCBI Taxonomy" id="348720"/>
    <lineage>
        <taxon>Eukaryota</taxon>
        <taxon>Metazoa</taxon>
        <taxon>Ecdysozoa</taxon>
        <taxon>Arthropoda</taxon>
        <taxon>Hexapoda</taxon>
        <taxon>Insecta</taxon>
        <taxon>Pterygota</taxon>
        <taxon>Neoptera</taxon>
        <taxon>Endopterygota</taxon>
        <taxon>Lepidoptera</taxon>
        <taxon>Glossata</taxon>
        <taxon>Ditrysia</taxon>
        <taxon>Papilionoidea</taxon>
        <taxon>Nymphalidae</taxon>
        <taxon>Satyrinae</taxon>
        <taxon>Satyrini</taxon>
        <taxon>Parargina</taxon>
        <taxon>Pararge</taxon>
    </lineage>
</organism>
<accession>A0A8S4QW82</accession>
<evidence type="ECO:0000313" key="2">
    <source>
        <dbReference type="EMBL" id="CAH2226560.1"/>
    </source>
</evidence>
<evidence type="ECO:0000313" key="3">
    <source>
        <dbReference type="Proteomes" id="UP000838756"/>
    </source>
</evidence>
<sequence>MCQLLTGCSEQQCGFSWENPTTTMDTTAPRGGTVVMSDSSRLKPHGVPTSHLVAGPRERVRTQPAATLKRLYKSPKAHEEQRVHLPTQCGDLT</sequence>
<gene>
    <name evidence="2" type="primary">jg2203</name>
    <name evidence="2" type="ORF">PAEG_LOCUS7261</name>
</gene>
<reference evidence="2" key="1">
    <citation type="submission" date="2022-03" db="EMBL/GenBank/DDBJ databases">
        <authorList>
            <person name="Lindestad O."/>
        </authorList>
    </citation>
    <scope>NUCLEOTIDE SEQUENCE</scope>
</reference>
<keyword evidence="3" id="KW-1185">Reference proteome</keyword>
<protein>
    <submittedName>
        <fullName evidence="2">Jg2203 protein</fullName>
    </submittedName>
</protein>
<name>A0A8S4QW82_9NEOP</name>